<evidence type="ECO:0000313" key="2">
    <source>
        <dbReference type="Proteomes" id="UP000631114"/>
    </source>
</evidence>
<accession>A0A835MFN0</accession>
<protein>
    <submittedName>
        <fullName evidence="1">Uncharacterized protein</fullName>
    </submittedName>
</protein>
<dbReference type="AlphaFoldDB" id="A0A835MFN0"/>
<evidence type="ECO:0000313" key="1">
    <source>
        <dbReference type="EMBL" id="KAF9625374.1"/>
    </source>
</evidence>
<dbReference type="Proteomes" id="UP000631114">
    <property type="component" value="Unassembled WGS sequence"/>
</dbReference>
<proteinExistence type="predicted"/>
<keyword evidence="2" id="KW-1185">Reference proteome</keyword>
<organism evidence="1 2">
    <name type="scientific">Coptis chinensis</name>
    <dbReference type="NCBI Taxonomy" id="261450"/>
    <lineage>
        <taxon>Eukaryota</taxon>
        <taxon>Viridiplantae</taxon>
        <taxon>Streptophyta</taxon>
        <taxon>Embryophyta</taxon>
        <taxon>Tracheophyta</taxon>
        <taxon>Spermatophyta</taxon>
        <taxon>Magnoliopsida</taxon>
        <taxon>Ranunculales</taxon>
        <taxon>Ranunculaceae</taxon>
        <taxon>Coptidoideae</taxon>
        <taxon>Coptis</taxon>
    </lineage>
</organism>
<dbReference type="OrthoDB" id="787137at2759"/>
<reference evidence="1 2" key="1">
    <citation type="submission" date="2020-10" db="EMBL/GenBank/DDBJ databases">
        <title>The Coptis chinensis genome and diversification of protoberbering-type alkaloids.</title>
        <authorList>
            <person name="Wang B."/>
            <person name="Shu S."/>
            <person name="Song C."/>
            <person name="Liu Y."/>
        </authorList>
    </citation>
    <scope>NUCLEOTIDE SEQUENCE [LARGE SCALE GENOMIC DNA]</scope>
    <source>
        <strain evidence="1">HL-2020</strain>
        <tissue evidence="1">Leaf</tissue>
    </source>
</reference>
<comment type="caution">
    <text evidence="1">The sequence shown here is derived from an EMBL/GenBank/DDBJ whole genome shotgun (WGS) entry which is preliminary data.</text>
</comment>
<name>A0A835MFN0_9MAGN</name>
<gene>
    <name evidence="1" type="ORF">IFM89_022166</name>
</gene>
<dbReference type="EMBL" id="JADFTS010000001">
    <property type="protein sequence ID" value="KAF9625374.1"/>
    <property type="molecule type" value="Genomic_DNA"/>
</dbReference>
<sequence>MSTVLSGDETAPAYLGFSSRGGSGGVRTNQVFQGLITYEDSLLKWSGFPFQNYIVGAFKPPYNITITFADGRTRKQVYELNHGSTVRAGLVQGPCEVFPPNKFKEENQNNGLRPNFLFKLAKENSALKATYFGLSDFIKPDRFKLSGVIFSNNINPAPAAFTFG</sequence>